<evidence type="ECO:0000313" key="1">
    <source>
        <dbReference type="EMBL" id="KAJ7989176.1"/>
    </source>
</evidence>
<proteinExistence type="predicted"/>
<keyword evidence="2" id="KW-1185">Reference proteome</keyword>
<gene>
    <name evidence="1" type="ORF">DPEC_G00316790</name>
</gene>
<organism evidence="1 2">
    <name type="scientific">Dallia pectoralis</name>
    <name type="common">Alaska blackfish</name>
    <dbReference type="NCBI Taxonomy" id="75939"/>
    <lineage>
        <taxon>Eukaryota</taxon>
        <taxon>Metazoa</taxon>
        <taxon>Chordata</taxon>
        <taxon>Craniata</taxon>
        <taxon>Vertebrata</taxon>
        <taxon>Euteleostomi</taxon>
        <taxon>Actinopterygii</taxon>
        <taxon>Neopterygii</taxon>
        <taxon>Teleostei</taxon>
        <taxon>Protacanthopterygii</taxon>
        <taxon>Esociformes</taxon>
        <taxon>Umbridae</taxon>
        <taxon>Dallia</taxon>
    </lineage>
</organism>
<evidence type="ECO:0000313" key="2">
    <source>
        <dbReference type="Proteomes" id="UP001157502"/>
    </source>
</evidence>
<dbReference type="EMBL" id="CM055757">
    <property type="protein sequence ID" value="KAJ7989176.1"/>
    <property type="molecule type" value="Genomic_DNA"/>
</dbReference>
<name>A0ACC2FCV2_DALPE</name>
<accession>A0ACC2FCV2</accession>
<dbReference type="Proteomes" id="UP001157502">
    <property type="component" value="Chromosome 30"/>
</dbReference>
<sequence>MHDGSPKEVLLVVWRRRGVRGVRAPLVTEPLTAAEEVGQILVILHGNAPCQNWGSALFPLSLAYPGGHRPAGTPCPTTAKPSHCTSEG</sequence>
<comment type="caution">
    <text evidence="1">The sequence shown here is derived from an EMBL/GenBank/DDBJ whole genome shotgun (WGS) entry which is preliminary data.</text>
</comment>
<protein>
    <submittedName>
        <fullName evidence="1">Uncharacterized protein</fullName>
    </submittedName>
</protein>
<reference evidence="1" key="1">
    <citation type="submission" date="2021-05" db="EMBL/GenBank/DDBJ databases">
        <authorList>
            <person name="Pan Q."/>
            <person name="Jouanno E."/>
            <person name="Zahm M."/>
            <person name="Klopp C."/>
            <person name="Cabau C."/>
            <person name="Louis A."/>
            <person name="Berthelot C."/>
            <person name="Parey E."/>
            <person name="Roest Crollius H."/>
            <person name="Montfort J."/>
            <person name="Robinson-Rechavi M."/>
            <person name="Bouchez O."/>
            <person name="Lampietro C."/>
            <person name="Lopez Roques C."/>
            <person name="Donnadieu C."/>
            <person name="Postlethwait J."/>
            <person name="Bobe J."/>
            <person name="Dillon D."/>
            <person name="Chandos A."/>
            <person name="von Hippel F."/>
            <person name="Guiguen Y."/>
        </authorList>
    </citation>
    <scope>NUCLEOTIDE SEQUENCE</scope>
    <source>
        <strain evidence="1">YG-Jan2019</strain>
    </source>
</reference>